<dbReference type="PROSITE" id="PS51257">
    <property type="entry name" value="PROKAR_LIPOPROTEIN"/>
    <property type="match status" value="1"/>
</dbReference>
<dbReference type="NCBIfam" id="TIGR01845">
    <property type="entry name" value="outer_NodT"/>
    <property type="match status" value="1"/>
</dbReference>
<dbReference type="Gene3D" id="1.20.1600.10">
    <property type="entry name" value="Outer membrane efflux proteins (OEP)"/>
    <property type="match status" value="1"/>
</dbReference>
<dbReference type="PANTHER" id="PTHR30203">
    <property type="entry name" value="OUTER MEMBRANE CATION EFFLUX PROTEIN"/>
    <property type="match status" value="1"/>
</dbReference>
<keyword evidence="2" id="KW-0449">Lipoprotein</keyword>
<evidence type="ECO:0000313" key="4">
    <source>
        <dbReference type="Proteomes" id="UP001409291"/>
    </source>
</evidence>
<dbReference type="InterPro" id="IPR010131">
    <property type="entry name" value="MdtP/NodT-like"/>
</dbReference>
<dbReference type="Pfam" id="PF02321">
    <property type="entry name" value="OEP"/>
    <property type="match status" value="2"/>
</dbReference>
<protein>
    <submittedName>
        <fullName evidence="3">Efflux transporter outer membrane subunit</fullName>
    </submittedName>
</protein>
<dbReference type="RefSeq" id="WP_132772066.1">
    <property type="nucleotide sequence ID" value="NZ_JAOQNK010000001.1"/>
</dbReference>
<keyword evidence="2" id="KW-0812">Transmembrane</keyword>
<name>A0ABV0C3T7_9SPHI</name>
<evidence type="ECO:0000256" key="2">
    <source>
        <dbReference type="RuleBase" id="RU362097"/>
    </source>
</evidence>
<dbReference type="InterPro" id="IPR003423">
    <property type="entry name" value="OMP_efflux"/>
</dbReference>
<keyword evidence="2" id="KW-0564">Palmitate</keyword>
<gene>
    <name evidence="3" type="ORF">ABE541_24310</name>
</gene>
<proteinExistence type="inferred from homology"/>
<dbReference type="Gene3D" id="2.20.200.10">
    <property type="entry name" value="Outer membrane efflux proteins (OEP)"/>
    <property type="match status" value="1"/>
</dbReference>
<comment type="subcellular location">
    <subcellularLocation>
        <location evidence="2">Cell membrane</location>
        <topology evidence="2">Lipid-anchor</topology>
    </subcellularLocation>
</comment>
<reference evidence="3 4" key="1">
    <citation type="submission" date="2024-04" db="EMBL/GenBank/DDBJ databases">
        <title>WGS of bacteria from Torrens River.</title>
        <authorList>
            <person name="Wyrsch E.R."/>
            <person name="Drigo B."/>
        </authorList>
    </citation>
    <scope>NUCLEOTIDE SEQUENCE [LARGE SCALE GENOMIC DNA]</scope>
    <source>
        <strain evidence="3 4">TWI391</strain>
    </source>
</reference>
<dbReference type="EMBL" id="JBDJNQ010000017">
    <property type="protein sequence ID" value="MEN5380409.1"/>
    <property type="molecule type" value="Genomic_DNA"/>
</dbReference>
<dbReference type="PANTHER" id="PTHR30203:SF33">
    <property type="entry name" value="BLR4455 PROTEIN"/>
    <property type="match status" value="1"/>
</dbReference>
<evidence type="ECO:0000256" key="1">
    <source>
        <dbReference type="ARBA" id="ARBA00007613"/>
    </source>
</evidence>
<keyword evidence="2" id="KW-0472">Membrane</keyword>
<sequence length="484" mass="53872">MNLINRHIFLFGAILLLFSSCKVGQRYTAPKYNLPDQYRADSTYQDSVGALAYVNWRDFFRDSSLIKLIDAGLANNYDMRSAILNIQIANRQLTQAKAGYLPELDATIAGVGQEWRSKNYYAGPASKIYNGKEAKNNLFRTQSQYLTELNLSWEIDIWGKISAQKEEALANYLGTAEAKKAIQTSLIANIAKGYFNLLKLDAQIEVALRNVQLNDSTLRMIQLQFDAGEITSLAIQQTQSQRLLAASLVPQLEQEIQIQENSLLELTGRMPDKIERGKSLQYLIDESKISMGSPIDLIRNRPDIREAELSLIASNAQVNINQALRYPSLTLGGTLGLNSMLPENWFNIPGSLLGSALGNITTPIFKNKKLKTAFEVSKLEREKAEINLQKTVLRSVNEVSNSFTSLAKLKEQLVLAEARVANSHLAVKNASLLFKSGYATYLEVITAQSNALTSELNLVSIKQSQLDSFVELYKSLGGGWAETK</sequence>
<keyword evidence="4" id="KW-1185">Reference proteome</keyword>
<comment type="similarity">
    <text evidence="1 2">Belongs to the outer membrane factor (OMF) (TC 1.B.17) family.</text>
</comment>
<accession>A0ABV0C3T7</accession>
<comment type="caution">
    <text evidence="3">The sequence shown here is derived from an EMBL/GenBank/DDBJ whole genome shotgun (WGS) entry which is preliminary data.</text>
</comment>
<evidence type="ECO:0000313" key="3">
    <source>
        <dbReference type="EMBL" id="MEN5380409.1"/>
    </source>
</evidence>
<dbReference type="Proteomes" id="UP001409291">
    <property type="component" value="Unassembled WGS sequence"/>
</dbReference>
<organism evidence="3 4">
    <name type="scientific">Sphingobacterium kitahiroshimense</name>
    <dbReference type="NCBI Taxonomy" id="470446"/>
    <lineage>
        <taxon>Bacteria</taxon>
        <taxon>Pseudomonadati</taxon>
        <taxon>Bacteroidota</taxon>
        <taxon>Sphingobacteriia</taxon>
        <taxon>Sphingobacteriales</taxon>
        <taxon>Sphingobacteriaceae</taxon>
        <taxon>Sphingobacterium</taxon>
    </lineage>
</organism>
<keyword evidence="2" id="KW-1134">Transmembrane beta strand</keyword>
<dbReference type="SUPFAM" id="SSF56954">
    <property type="entry name" value="Outer membrane efflux proteins (OEP)"/>
    <property type="match status" value="1"/>
</dbReference>